<organism evidence="1 2">
    <name type="scientific">Catenulispora subtropica</name>
    <dbReference type="NCBI Taxonomy" id="450798"/>
    <lineage>
        <taxon>Bacteria</taxon>
        <taxon>Bacillati</taxon>
        <taxon>Actinomycetota</taxon>
        <taxon>Actinomycetes</taxon>
        <taxon>Catenulisporales</taxon>
        <taxon>Catenulisporaceae</taxon>
        <taxon>Catenulispora</taxon>
    </lineage>
</organism>
<proteinExistence type="predicted"/>
<dbReference type="EMBL" id="BAAAQM010000055">
    <property type="protein sequence ID" value="GAA1995746.1"/>
    <property type="molecule type" value="Genomic_DNA"/>
</dbReference>
<name>A0ABN2T0Z0_9ACTN</name>
<dbReference type="RefSeq" id="WP_344661532.1">
    <property type="nucleotide sequence ID" value="NZ_BAAAQM010000055.1"/>
</dbReference>
<protein>
    <submittedName>
        <fullName evidence="1">Uncharacterized protein</fullName>
    </submittedName>
</protein>
<accession>A0ABN2T0Z0</accession>
<gene>
    <name evidence="1" type="ORF">GCM10009838_70800</name>
</gene>
<reference evidence="1 2" key="1">
    <citation type="journal article" date="2019" name="Int. J. Syst. Evol. Microbiol.">
        <title>The Global Catalogue of Microorganisms (GCM) 10K type strain sequencing project: providing services to taxonomists for standard genome sequencing and annotation.</title>
        <authorList>
            <consortium name="The Broad Institute Genomics Platform"/>
            <consortium name="The Broad Institute Genome Sequencing Center for Infectious Disease"/>
            <person name="Wu L."/>
            <person name="Ma J."/>
        </authorList>
    </citation>
    <scope>NUCLEOTIDE SEQUENCE [LARGE SCALE GENOMIC DNA]</scope>
    <source>
        <strain evidence="1 2">JCM 16013</strain>
    </source>
</reference>
<keyword evidence="2" id="KW-1185">Reference proteome</keyword>
<dbReference type="Proteomes" id="UP001499854">
    <property type="component" value="Unassembled WGS sequence"/>
</dbReference>
<comment type="caution">
    <text evidence="1">The sequence shown here is derived from an EMBL/GenBank/DDBJ whole genome shotgun (WGS) entry which is preliminary data.</text>
</comment>
<evidence type="ECO:0000313" key="2">
    <source>
        <dbReference type="Proteomes" id="UP001499854"/>
    </source>
</evidence>
<sequence length="208" mass="22145">MFDDDLVQDLVDQATPYQRALAATLCLNRASALAEDERADAAGVPGLRRLIDDSKGFCRARALGSAASVGAAPFEAEALGVRFREILGPDDAPYDEPDGLAAWFVDVLSIADYVVRTWNEPEESGSRCFDVLVAGYSLAGILEDDPEPPSPQPFGDLEAARQLADLRAVAGVPEPIGSDDLDALIAESAVLREGYVSRFQEVSPPPAP</sequence>
<evidence type="ECO:0000313" key="1">
    <source>
        <dbReference type="EMBL" id="GAA1995746.1"/>
    </source>
</evidence>